<dbReference type="KEGG" id="pbar:105433931"/>
<sequence>MEHKIVFTPDYEIDESIVKTEAMEPEQNLDSGNLEMNVLEVMNEYNSNTMAMPKLRNRRNRSQSSTASKHNYSTDKLTLRKDRFRPIRPKPLQSFSISKHKLGMPSMNMSTFLSNRIIIPNTMPNKEKIQYTTSSNISNEINNCIKPQTNSDNKNSNKINSKNINNSNNNITSILSITEENKTVLNLPKEVQADIKMQICKIVATAEIKYCGSKTKSKTEN</sequence>
<proteinExistence type="predicted"/>
<name>A0A6I9WY90_9HYME</name>
<feature type="compositionally biased region" description="Polar residues" evidence="1">
    <location>
        <begin position="62"/>
        <end position="76"/>
    </location>
</feature>
<dbReference type="RefSeq" id="XP_011647742.1">
    <property type="nucleotide sequence ID" value="XM_011649440.2"/>
</dbReference>
<keyword evidence="2" id="KW-1185">Reference proteome</keyword>
<gene>
    <name evidence="3" type="primary">LOC105433931</name>
</gene>
<evidence type="ECO:0000256" key="1">
    <source>
        <dbReference type="SAM" id="MobiDB-lite"/>
    </source>
</evidence>
<dbReference type="GeneID" id="105433931"/>
<organism evidence="2 3">
    <name type="scientific">Pogonomyrmex barbatus</name>
    <name type="common">red harvester ant</name>
    <dbReference type="NCBI Taxonomy" id="144034"/>
    <lineage>
        <taxon>Eukaryota</taxon>
        <taxon>Metazoa</taxon>
        <taxon>Ecdysozoa</taxon>
        <taxon>Arthropoda</taxon>
        <taxon>Hexapoda</taxon>
        <taxon>Insecta</taxon>
        <taxon>Pterygota</taxon>
        <taxon>Neoptera</taxon>
        <taxon>Endopterygota</taxon>
        <taxon>Hymenoptera</taxon>
        <taxon>Apocrita</taxon>
        <taxon>Aculeata</taxon>
        <taxon>Formicoidea</taxon>
        <taxon>Formicidae</taxon>
        <taxon>Myrmicinae</taxon>
        <taxon>Pogonomyrmex</taxon>
    </lineage>
</organism>
<dbReference type="Proteomes" id="UP000504615">
    <property type="component" value="Unplaced"/>
</dbReference>
<dbReference type="OrthoDB" id="6487365at2759"/>
<reference evidence="3" key="1">
    <citation type="submission" date="2025-08" db="UniProtKB">
        <authorList>
            <consortium name="RefSeq"/>
        </authorList>
    </citation>
    <scope>IDENTIFICATION</scope>
</reference>
<feature type="region of interest" description="Disordered" evidence="1">
    <location>
        <begin position="146"/>
        <end position="165"/>
    </location>
</feature>
<evidence type="ECO:0000313" key="2">
    <source>
        <dbReference type="Proteomes" id="UP000504615"/>
    </source>
</evidence>
<dbReference type="AlphaFoldDB" id="A0A6I9WY90"/>
<accession>A0A6I9WY90</accession>
<evidence type="ECO:0000313" key="3">
    <source>
        <dbReference type="RefSeq" id="XP_011647742.1"/>
    </source>
</evidence>
<feature type="region of interest" description="Disordered" evidence="1">
    <location>
        <begin position="55"/>
        <end position="76"/>
    </location>
</feature>
<protein>
    <submittedName>
        <fullName evidence="3">Uncharacterized protein</fullName>
    </submittedName>
</protein>